<evidence type="ECO:0000256" key="2">
    <source>
        <dbReference type="SAM" id="SignalP"/>
    </source>
</evidence>
<dbReference type="Pfam" id="PF01464">
    <property type="entry name" value="SLT"/>
    <property type="match status" value="1"/>
</dbReference>
<protein>
    <submittedName>
        <fullName evidence="4">Transglycosylase SLT domain-containing protein</fullName>
    </submittedName>
</protein>
<dbReference type="PROSITE" id="PS00922">
    <property type="entry name" value="TRANSGLYCOSYLASE"/>
    <property type="match status" value="1"/>
</dbReference>
<comment type="similarity">
    <text evidence="1">Belongs to the transglycosylase Slt family.</text>
</comment>
<dbReference type="GO" id="GO:0016020">
    <property type="term" value="C:membrane"/>
    <property type="evidence" value="ECO:0007669"/>
    <property type="project" value="InterPro"/>
</dbReference>
<evidence type="ECO:0000313" key="5">
    <source>
        <dbReference type="Proteomes" id="UP000480178"/>
    </source>
</evidence>
<dbReference type="RefSeq" id="WP_162442375.1">
    <property type="nucleotide sequence ID" value="NZ_CP048222.1"/>
</dbReference>
<dbReference type="PROSITE" id="PS51782">
    <property type="entry name" value="LYSM"/>
    <property type="match status" value="2"/>
</dbReference>
<dbReference type="InterPro" id="IPR000189">
    <property type="entry name" value="Transglyc_AS"/>
</dbReference>
<organism evidence="4 5">
    <name type="scientific">Rhodocytophaga rosea</name>
    <dbReference type="NCBI Taxonomy" id="2704465"/>
    <lineage>
        <taxon>Bacteria</taxon>
        <taxon>Pseudomonadati</taxon>
        <taxon>Bacteroidota</taxon>
        <taxon>Cytophagia</taxon>
        <taxon>Cytophagales</taxon>
        <taxon>Rhodocytophagaceae</taxon>
        <taxon>Rhodocytophaga</taxon>
    </lineage>
</organism>
<feature type="domain" description="LysM" evidence="3">
    <location>
        <begin position="449"/>
        <end position="493"/>
    </location>
</feature>
<dbReference type="SUPFAM" id="SSF53955">
    <property type="entry name" value="Lysozyme-like"/>
    <property type="match status" value="1"/>
</dbReference>
<dbReference type="InterPro" id="IPR008258">
    <property type="entry name" value="Transglycosylase_SLT_dom_1"/>
</dbReference>
<dbReference type="GO" id="GO:0000270">
    <property type="term" value="P:peptidoglycan metabolic process"/>
    <property type="evidence" value="ECO:0007669"/>
    <property type="project" value="InterPro"/>
</dbReference>
<dbReference type="SMART" id="SM00257">
    <property type="entry name" value="LysM"/>
    <property type="match status" value="2"/>
</dbReference>
<dbReference type="InterPro" id="IPR018392">
    <property type="entry name" value="LysM"/>
</dbReference>
<dbReference type="PANTHER" id="PTHR37423">
    <property type="entry name" value="SOLUBLE LYTIC MUREIN TRANSGLYCOSYLASE-RELATED"/>
    <property type="match status" value="1"/>
</dbReference>
<sequence length="494" mass="55922">MTFPIKRNVFTFACSCLIALLIQIPSFSQNVEPLEEDQAAALADTTDTIGQAPLDSTLLVQDIEEIITELPEALVLDQISCLETTIPMTYNKTIKGFISYFTVKKRSFVTTMLERKHLYFPLYEENLRKYNLPDELKYLSIVESGLNPRAVSPARAVGLWQFISSTGRQYKLYQDSYIDERMDPYKATEAACKYLRDLYGMFGDWELALAAYNCGPGNVRRAIRRSGNKTGFWQIYNYLPRETRAYVPMFVAVNYIMTHAEDYNLSIESLAKYIPADTIQISQHLNMEALAKHIDVPLEDLRALNPQVKKNIVPGYLKNYSLRIPAEKKDFFAGNRTSILDSVLVNNAQILLASDTDDFADSPGRRKIIHKVRRGEAISKIAAKYHVRTADIKRWNHLRGNTVRYGQRLAIWVKGKPASTTLVAEKKSQPVNKTASDADANAVEAPETKIYRVQPGDTLWRISQIHGGISVEKIKKMNKLKGNSLKPGQKLIIG</sequence>
<dbReference type="AlphaFoldDB" id="A0A6C0GER6"/>
<feature type="chain" id="PRO_5025655106" evidence="2">
    <location>
        <begin position="29"/>
        <end position="494"/>
    </location>
</feature>
<evidence type="ECO:0000313" key="4">
    <source>
        <dbReference type="EMBL" id="QHT66314.1"/>
    </source>
</evidence>
<dbReference type="InterPro" id="IPR023346">
    <property type="entry name" value="Lysozyme-like_dom_sf"/>
</dbReference>
<name>A0A6C0GER6_9BACT</name>
<dbReference type="SUPFAM" id="SSF54106">
    <property type="entry name" value="LysM domain"/>
    <property type="match status" value="2"/>
</dbReference>
<dbReference type="GO" id="GO:0008933">
    <property type="term" value="F:peptidoglycan lytic transglycosylase activity"/>
    <property type="evidence" value="ECO:0007669"/>
    <property type="project" value="InterPro"/>
</dbReference>
<dbReference type="Pfam" id="PF01476">
    <property type="entry name" value="LysM"/>
    <property type="match status" value="2"/>
</dbReference>
<dbReference type="Gene3D" id="3.10.350.10">
    <property type="entry name" value="LysM domain"/>
    <property type="match status" value="2"/>
</dbReference>
<evidence type="ECO:0000259" key="3">
    <source>
        <dbReference type="PROSITE" id="PS51782"/>
    </source>
</evidence>
<dbReference type="InterPro" id="IPR036779">
    <property type="entry name" value="LysM_dom_sf"/>
</dbReference>
<dbReference type="CDD" id="cd00118">
    <property type="entry name" value="LysM"/>
    <property type="match status" value="2"/>
</dbReference>
<accession>A0A6C0GER6</accession>
<dbReference type="KEGG" id="rhoz:GXP67_06405"/>
<gene>
    <name evidence="4" type="ORF">GXP67_06405</name>
</gene>
<feature type="domain" description="LysM" evidence="3">
    <location>
        <begin position="368"/>
        <end position="411"/>
    </location>
</feature>
<keyword evidence="2" id="KW-0732">Signal</keyword>
<dbReference type="Gene3D" id="1.10.530.10">
    <property type="match status" value="1"/>
</dbReference>
<evidence type="ECO:0000256" key="1">
    <source>
        <dbReference type="ARBA" id="ARBA00007734"/>
    </source>
</evidence>
<feature type="signal peptide" evidence="2">
    <location>
        <begin position="1"/>
        <end position="28"/>
    </location>
</feature>
<dbReference type="EMBL" id="CP048222">
    <property type="protein sequence ID" value="QHT66314.1"/>
    <property type="molecule type" value="Genomic_DNA"/>
</dbReference>
<dbReference type="Proteomes" id="UP000480178">
    <property type="component" value="Chromosome"/>
</dbReference>
<dbReference type="CDD" id="cd16894">
    <property type="entry name" value="MltD-like"/>
    <property type="match status" value="1"/>
</dbReference>
<reference evidence="4 5" key="1">
    <citation type="submission" date="2020-01" db="EMBL/GenBank/DDBJ databases">
        <authorList>
            <person name="Kim M.K."/>
        </authorList>
    </citation>
    <scope>NUCLEOTIDE SEQUENCE [LARGE SCALE GENOMIC DNA]</scope>
    <source>
        <strain evidence="4 5">172606-1</strain>
    </source>
</reference>
<proteinExistence type="inferred from homology"/>
<keyword evidence="5" id="KW-1185">Reference proteome</keyword>
<dbReference type="PANTHER" id="PTHR37423:SF2">
    <property type="entry name" value="MEMBRANE-BOUND LYTIC MUREIN TRANSGLYCOSYLASE C"/>
    <property type="match status" value="1"/>
</dbReference>